<gene>
    <name evidence="3" type="ORF">TrVE_jg5409</name>
</gene>
<dbReference type="Gene3D" id="3.90.1410.10">
    <property type="entry name" value="set domain protein methyltransferase, domain 1"/>
    <property type="match status" value="1"/>
</dbReference>
<proteinExistence type="predicted"/>
<evidence type="ECO:0000259" key="2">
    <source>
        <dbReference type="PROSITE" id="PS50280"/>
    </source>
</evidence>
<dbReference type="SUPFAM" id="SSF82199">
    <property type="entry name" value="SET domain"/>
    <property type="match status" value="1"/>
</dbReference>
<sequence>MPKKRKAPSDAFSDLLAHAEPSPPAAVSLSGPPSDPNRCLISNYSVAKNETAFSIPFRNLITPESPHNFLEEVDKIYPDKNKNNKTQPSPDNLINNTDVALCLNLMALPVAHPYKSILPSQSLFSSCLPVCWESKVLAPLLKGSAVLISEIETIKATLRTLFDCVVSKISPSSSFPDFLNAWCVVSSRSFSVQDVSSSISISALLPLVDMCNHSRPRVCSYKKSGDRVVLTALKDIKVGDEISITYGAKSSSELLRDYGFVLPPTSNTEPDGSSNDRVKIKIRDNIVTFRAPGGGPSYSYFCLSEGVSAVKDVGESGVIPVEEFEEEEEWNDDDDEEDLQGQFDFGDEDEDEEDEDVGEGEGDVEEEIFSRVSLLLLTLKTSLSLYSSPPFSSNPSCLIVLSNDVRIINFYIKVCETILEFNETVKGEKDGEKIRKYVESLKSRGDEWEAVQAFCKLKLLMSLSKYF</sequence>
<dbReference type="AlphaFoldDB" id="A0A9W7KUY7"/>
<dbReference type="PANTHER" id="PTHR13271">
    <property type="entry name" value="UNCHARACTERIZED PUTATIVE METHYLTRANSFERASE"/>
    <property type="match status" value="1"/>
</dbReference>
<dbReference type="Proteomes" id="UP001165160">
    <property type="component" value="Unassembled WGS sequence"/>
</dbReference>
<keyword evidence="4" id="KW-1185">Reference proteome</keyword>
<name>A0A9W7KUY7_9STRA</name>
<dbReference type="PROSITE" id="PS50280">
    <property type="entry name" value="SET"/>
    <property type="match status" value="1"/>
</dbReference>
<dbReference type="InterPro" id="IPR001214">
    <property type="entry name" value="SET_dom"/>
</dbReference>
<dbReference type="EMBL" id="BRXX01000447">
    <property type="protein sequence ID" value="GMI12499.1"/>
    <property type="molecule type" value="Genomic_DNA"/>
</dbReference>
<protein>
    <recommendedName>
        <fullName evidence="2">SET domain-containing protein</fullName>
    </recommendedName>
</protein>
<reference evidence="4" key="1">
    <citation type="journal article" date="2023" name="Commun. Biol.">
        <title>Genome analysis of Parmales, the sister group of diatoms, reveals the evolutionary specialization of diatoms from phago-mixotrophs to photoautotrophs.</title>
        <authorList>
            <person name="Ban H."/>
            <person name="Sato S."/>
            <person name="Yoshikawa S."/>
            <person name="Yamada K."/>
            <person name="Nakamura Y."/>
            <person name="Ichinomiya M."/>
            <person name="Sato N."/>
            <person name="Blanc-Mathieu R."/>
            <person name="Endo H."/>
            <person name="Kuwata A."/>
            <person name="Ogata H."/>
        </authorList>
    </citation>
    <scope>NUCLEOTIDE SEQUENCE [LARGE SCALE GENOMIC DNA]</scope>
    <source>
        <strain evidence="4">NIES 3699</strain>
    </source>
</reference>
<evidence type="ECO:0000313" key="3">
    <source>
        <dbReference type="EMBL" id="GMI12499.1"/>
    </source>
</evidence>
<dbReference type="GO" id="GO:0016279">
    <property type="term" value="F:protein-lysine N-methyltransferase activity"/>
    <property type="evidence" value="ECO:0007669"/>
    <property type="project" value="TreeGrafter"/>
</dbReference>
<dbReference type="InterPro" id="IPR046341">
    <property type="entry name" value="SET_dom_sf"/>
</dbReference>
<evidence type="ECO:0000313" key="4">
    <source>
        <dbReference type="Proteomes" id="UP001165160"/>
    </source>
</evidence>
<comment type="caution">
    <text evidence="3">The sequence shown here is derived from an EMBL/GenBank/DDBJ whole genome shotgun (WGS) entry which is preliminary data.</text>
</comment>
<feature type="region of interest" description="Disordered" evidence="1">
    <location>
        <begin position="324"/>
        <end position="364"/>
    </location>
</feature>
<evidence type="ECO:0000256" key="1">
    <source>
        <dbReference type="SAM" id="MobiDB-lite"/>
    </source>
</evidence>
<dbReference type="CDD" id="cd10527">
    <property type="entry name" value="SET_LSMT"/>
    <property type="match status" value="1"/>
</dbReference>
<accession>A0A9W7KUY7</accession>
<dbReference type="Pfam" id="PF00856">
    <property type="entry name" value="SET"/>
    <property type="match status" value="1"/>
</dbReference>
<dbReference type="InterPro" id="IPR050600">
    <property type="entry name" value="SETD3_SETD6_MTase"/>
</dbReference>
<feature type="domain" description="SET" evidence="2">
    <location>
        <begin position="167"/>
        <end position="247"/>
    </location>
</feature>
<feature type="region of interest" description="Disordered" evidence="1">
    <location>
        <begin position="1"/>
        <end position="33"/>
    </location>
</feature>
<organism evidence="3 4">
    <name type="scientific">Triparma verrucosa</name>
    <dbReference type="NCBI Taxonomy" id="1606542"/>
    <lineage>
        <taxon>Eukaryota</taxon>
        <taxon>Sar</taxon>
        <taxon>Stramenopiles</taxon>
        <taxon>Ochrophyta</taxon>
        <taxon>Bolidophyceae</taxon>
        <taxon>Parmales</taxon>
        <taxon>Triparmaceae</taxon>
        <taxon>Triparma</taxon>
    </lineage>
</organism>